<sequence>MAKEDQTLLGTFGMEWWEIAAATEKAQSLLGDDATIRGMNEFTGTCPAADKRRGVAIRGISALLGDAGTASMIYLLQEDPSKLDSWEALLDRVLVHPPCYRDLADWWLFFTALDAATGFQLERCTASKREARLTGHLLEALAAQGKVWSEAIAAPITRTGAVLAISEIDLEIGGGEQSTGGDFGLILDFDGSTVQPGARKQSDERRIVPLIFQAKRYARPTADVSQTNFTRGAQRTILASNSCASAYIFYENLGDATTPFPQLVKPVETVPYATTTDVLEDSLDFATYLLRAATNPVCAPRANSADDALRMIFSKAALSDLSALVVVSSDPGATNRYRSSLSLLKHMLRHHGDEEEHVDQS</sequence>
<reference evidence="1 2" key="1">
    <citation type="submission" date="2020-02" db="EMBL/GenBank/DDBJ databases">
        <title>Genome sequence of the type strain CGMCC 1.15528 of Mesorhizobium zhangyense.</title>
        <authorList>
            <person name="Gao J."/>
            <person name="Sun J."/>
        </authorList>
    </citation>
    <scope>NUCLEOTIDE SEQUENCE [LARGE SCALE GENOMIC DNA]</scope>
    <source>
        <strain evidence="1 2">CGMCC 1.15528</strain>
    </source>
</reference>
<organism evidence="1 2">
    <name type="scientific">Mesorhizobium zhangyense</name>
    <dbReference type="NCBI Taxonomy" id="1776730"/>
    <lineage>
        <taxon>Bacteria</taxon>
        <taxon>Pseudomonadati</taxon>
        <taxon>Pseudomonadota</taxon>
        <taxon>Alphaproteobacteria</taxon>
        <taxon>Hyphomicrobiales</taxon>
        <taxon>Phyllobacteriaceae</taxon>
        <taxon>Mesorhizobium</taxon>
    </lineage>
</organism>
<accession>A0A7C9RBI4</accession>
<keyword evidence="2" id="KW-1185">Reference proteome</keyword>
<evidence type="ECO:0000313" key="2">
    <source>
        <dbReference type="Proteomes" id="UP000481252"/>
    </source>
</evidence>
<dbReference type="EMBL" id="JAAKZG010000022">
    <property type="protein sequence ID" value="NGN44962.1"/>
    <property type="molecule type" value="Genomic_DNA"/>
</dbReference>
<evidence type="ECO:0000313" key="1">
    <source>
        <dbReference type="EMBL" id="NGN44962.1"/>
    </source>
</evidence>
<protein>
    <submittedName>
        <fullName evidence="1">Uncharacterized protein</fullName>
    </submittedName>
</protein>
<dbReference type="RefSeq" id="WP_165121333.1">
    <property type="nucleotide sequence ID" value="NZ_JAAKZG010000022.1"/>
</dbReference>
<name>A0A7C9RBI4_9HYPH</name>
<dbReference type="Proteomes" id="UP000481252">
    <property type="component" value="Unassembled WGS sequence"/>
</dbReference>
<proteinExistence type="predicted"/>
<gene>
    <name evidence="1" type="ORF">G6N74_28300</name>
</gene>
<comment type="caution">
    <text evidence="1">The sequence shown here is derived from an EMBL/GenBank/DDBJ whole genome shotgun (WGS) entry which is preliminary data.</text>
</comment>
<dbReference type="AlphaFoldDB" id="A0A7C9RBI4"/>